<dbReference type="Proteomes" id="UP000507470">
    <property type="component" value="Unassembled WGS sequence"/>
</dbReference>
<accession>A0A6J8ES50</accession>
<sequence>MKKNELSECIDVKVDKNYRPLCESDISFDEIIKALTQMSKKKVQDQTDLLLSFILNLKSFIDEIEKKCATRSVLACVPKFGIGYEVVLRERRNVRGISGDNMLIKDNSPKQCTSDDVIKVVADIHTSSKMYDDVEFNAKNGNGGDGDDDDGNEDDRDDNGVEGDCNGDDDDSIEDDVTETVENASDNGKKTQSATEITD</sequence>
<reference evidence="2 3" key="1">
    <citation type="submission" date="2020-06" db="EMBL/GenBank/DDBJ databases">
        <authorList>
            <person name="Li R."/>
            <person name="Bekaert M."/>
        </authorList>
    </citation>
    <scope>NUCLEOTIDE SEQUENCE [LARGE SCALE GENOMIC DNA]</scope>
    <source>
        <strain evidence="3">wild</strain>
    </source>
</reference>
<name>A0A6J8ES50_MYTCO</name>
<keyword evidence="3" id="KW-1185">Reference proteome</keyword>
<evidence type="ECO:0000313" key="3">
    <source>
        <dbReference type="Proteomes" id="UP000507470"/>
    </source>
</evidence>
<feature type="compositionally biased region" description="Acidic residues" evidence="1">
    <location>
        <begin position="145"/>
        <end position="179"/>
    </location>
</feature>
<evidence type="ECO:0000313" key="2">
    <source>
        <dbReference type="EMBL" id="CAC5423439.1"/>
    </source>
</evidence>
<feature type="region of interest" description="Disordered" evidence="1">
    <location>
        <begin position="134"/>
        <end position="199"/>
    </location>
</feature>
<protein>
    <submittedName>
        <fullName evidence="2">Uncharacterized protein</fullName>
    </submittedName>
</protein>
<dbReference type="AlphaFoldDB" id="A0A6J8ES50"/>
<organism evidence="2 3">
    <name type="scientific">Mytilus coruscus</name>
    <name type="common">Sea mussel</name>
    <dbReference type="NCBI Taxonomy" id="42192"/>
    <lineage>
        <taxon>Eukaryota</taxon>
        <taxon>Metazoa</taxon>
        <taxon>Spiralia</taxon>
        <taxon>Lophotrochozoa</taxon>
        <taxon>Mollusca</taxon>
        <taxon>Bivalvia</taxon>
        <taxon>Autobranchia</taxon>
        <taxon>Pteriomorphia</taxon>
        <taxon>Mytilida</taxon>
        <taxon>Mytiloidea</taxon>
        <taxon>Mytilidae</taxon>
        <taxon>Mytilinae</taxon>
        <taxon>Mytilus</taxon>
    </lineage>
</organism>
<dbReference type="EMBL" id="CACVKT020009786">
    <property type="protein sequence ID" value="CAC5423439.1"/>
    <property type="molecule type" value="Genomic_DNA"/>
</dbReference>
<proteinExistence type="predicted"/>
<feature type="compositionally biased region" description="Polar residues" evidence="1">
    <location>
        <begin position="183"/>
        <end position="199"/>
    </location>
</feature>
<evidence type="ECO:0000256" key="1">
    <source>
        <dbReference type="SAM" id="MobiDB-lite"/>
    </source>
</evidence>
<gene>
    <name evidence="2" type="ORF">MCOR_55444</name>
</gene>